<sequence>MLVLVLGGMFLRAMAIGPGHSTYGAVDELTIRETKFGTLPGAWVRVGERRVYVVLNRVSRCAIGSRIELVEHRTLLGRRYEAGLGGCSGPKGV</sequence>
<evidence type="ECO:0000313" key="2">
    <source>
        <dbReference type="Proteomes" id="UP000530564"/>
    </source>
</evidence>
<dbReference type="Proteomes" id="UP000530564">
    <property type="component" value="Unassembled WGS sequence"/>
</dbReference>
<name>A0A839ZY86_9CAUL</name>
<evidence type="ECO:0000313" key="1">
    <source>
        <dbReference type="EMBL" id="MBB3891326.1"/>
    </source>
</evidence>
<accession>A0A839ZY86</accession>
<gene>
    <name evidence="1" type="ORF">GGQ61_002043</name>
</gene>
<keyword evidence="2" id="KW-1185">Reference proteome</keyword>
<organism evidence="1 2">
    <name type="scientific">Phenylobacterium haematophilum</name>
    <dbReference type="NCBI Taxonomy" id="98513"/>
    <lineage>
        <taxon>Bacteria</taxon>
        <taxon>Pseudomonadati</taxon>
        <taxon>Pseudomonadota</taxon>
        <taxon>Alphaproteobacteria</taxon>
        <taxon>Caulobacterales</taxon>
        <taxon>Caulobacteraceae</taxon>
        <taxon>Phenylobacterium</taxon>
    </lineage>
</organism>
<dbReference type="RefSeq" id="WP_183772094.1">
    <property type="nucleotide sequence ID" value="NZ_JACIDK010000002.1"/>
</dbReference>
<reference evidence="1 2" key="1">
    <citation type="submission" date="2020-08" db="EMBL/GenBank/DDBJ databases">
        <title>Genomic Encyclopedia of Type Strains, Phase IV (KMG-IV): sequencing the most valuable type-strain genomes for metagenomic binning, comparative biology and taxonomic classification.</title>
        <authorList>
            <person name="Goeker M."/>
        </authorList>
    </citation>
    <scope>NUCLEOTIDE SEQUENCE [LARGE SCALE GENOMIC DNA]</scope>
    <source>
        <strain evidence="1 2">DSM 21793</strain>
    </source>
</reference>
<dbReference type="EMBL" id="JACIDK010000002">
    <property type="protein sequence ID" value="MBB3891326.1"/>
    <property type="molecule type" value="Genomic_DNA"/>
</dbReference>
<protein>
    <submittedName>
        <fullName evidence="1">Uncharacterized protein</fullName>
    </submittedName>
</protein>
<proteinExistence type="predicted"/>
<comment type="caution">
    <text evidence="1">The sequence shown here is derived from an EMBL/GenBank/DDBJ whole genome shotgun (WGS) entry which is preliminary data.</text>
</comment>
<dbReference type="AlphaFoldDB" id="A0A839ZY86"/>